<feature type="transmembrane region" description="Helical" evidence="2">
    <location>
        <begin position="264"/>
        <end position="284"/>
    </location>
</feature>
<dbReference type="EMBL" id="JASCZI010030360">
    <property type="protein sequence ID" value="MED6121797.1"/>
    <property type="molecule type" value="Genomic_DNA"/>
</dbReference>
<protein>
    <recommendedName>
        <fullName evidence="3">DUF4220 domain-containing protein</fullName>
    </recommendedName>
</protein>
<keyword evidence="2" id="KW-1133">Transmembrane helix</keyword>
<evidence type="ECO:0000256" key="1">
    <source>
        <dbReference type="SAM" id="MobiDB-lite"/>
    </source>
</evidence>
<dbReference type="InterPro" id="IPR007658">
    <property type="entry name" value="DUF594"/>
</dbReference>
<gene>
    <name evidence="4" type="ORF">PIB30_033518</name>
</gene>
<dbReference type="InterPro" id="IPR025315">
    <property type="entry name" value="DUF4220"/>
</dbReference>
<evidence type="ECO:0000313" key="4">
    <source>
        <dbReference type="EMBL" id="MED6121797.1"/>
    </source>
</evidence>
<keyword evidence="2" id="KW-0472">Membrane</keyword>
<sequence>MEIVIPAHIRDVWDTWQVRVMVLLSLTCQIILTISGSRRKQASRSRIGALVWVTYLSADYLATASLGAISSNQGSSGTNLVSLQALWAPFLLLHLGGPDTITAYSLEDNTLWLRQLLGLAVQVMLASNIYLRSWSTNPLTLIAIPLFISGILKYWERNWSLRSAAPEQFGDSSIKGGAVVVAPDIDSELEFLHMGYSLFPLLKRLYSDQSLTFSEGQRSHSFLVVKRSRGRESTFAFKVVEVQLGFLYDMLYTKAPVIYSLKGLVFRLISFLSIVSALVIFVVLADTRESPTVDVWITHALFVGAISLELYASVFVLIPSDWSLQWLTKSRNTRHLSRRNVKWLDNLIKRLSLGEKRWSGCLAQHNLLSFCMKKRVTRCIGSDLPFLMNNDLLYKIHFWLESHWQRTWKDVDDDLKDLIFKFLIENRHKVWAKEGFGYQRLMDLLSHKGDQELKNHRCGEMCGWSVEENEFNRSVLIWHVATDICFYSSSTTADPTREQRVSKTLSDYMVYILLMRPFLLPKWIDGDTHVRDTLREVIRILHGREFPVKDGAEACNMVIQMYRQSHYQPLQQEVKKEKGGKSVLLDGCRLASQLQTRQNLWIVICDVWMEMLTFAASQCEWGLHAQQLNRGGELLTHVCVLMADLGLSKQFDAGEHTSIQSQDEGWGWVKEGMEGDESFLALVHHNGKIRYKTRDGVKFTDKSPTNVFITPRTTLLDLQRSIIRKLGLDGRKRVSMIYYRIPISVVSRGVKYGCFAVEGDNDLQILFHCRRQFSEVRTTELFVEIVDPIASSGGSAPNPRPVNVGGASGSRNQRCPDDCQVASPSFNFNLQHGPATGEDERGESHSIVGLGVAAAEITQQLPHRPLK</sequence>
<dbReference type="Pfam" id="PF13968">
    <property type="entry name" value="DUF4220"/>
    <property type="match status" value="1"/>
</dbReference>
<evidence type="ECO:0000313" key="5">
    <source>
        <dbReference type="Proteomes" id="UP001341840"/>
    </source>
</evidence>
<comment type="caution">
    <text evidence="4">The sequence shown here is derived from an EMBL/GenBank/DDBJ whole genome shotgun (WGS) entry which is preliminary data.</text>
</comment>
<feature type="region of interest" description="Disordered" evidence="1">
    <location>
        <begin position="793"/>
        <end position="816"/>
    </location>
</feature>
<feature type="transmembrane region" description="Helical" evidence="2">
    <location>
        <begin position="137"/>
        <end position="155"/>
    </location>
</feature>
<feature type="transmembrane region" description="Helical" evidence="2">
    <location>
        <begin position="296"/>
        <end position="318"/>
    </location>
</feature>
<dbReference type="Proteomes" id="UP001341840">
    <property type="component" value="Unassembled WGS sequence"/>
</dbReference>
<name>A0ABU6RCP5_9FABA</name>
<evidence type="ECO:0000259" key="3">
    <source>
        <dbReference type="Pfam" id="PF13968"/>
    </source>
</evidence>
<accession>A0ABU6RCP5</accession>
<keyword evidence="2" id="KW-0812">Transmembrane</keyword>
<proteinExistence type="predicted"/>
<feature type="transmembrane region" description="Helical" evidence="2">
    <location>
        <begin position="16"/>
        <end position="35"/>
    </location>
</feature>
<dbReference type="PANTHER" id="PTHR31325">
    <property type="entry name" value="OS01G0798800 PROTEIN-RELATED"/>
    <property type="match status" value="1"/>
</dbReference>
<feature type="transmembrane region" description="Helical" evidence="2">
    <location>
        <begin position="47"/>
        <end position="69"/>
    </location>
</feature>
<evidence type="ECO:0000256" key="2">
    <source>
        <dbReference type="SAM" id="Phobius"/>
    </source>
</evidence>
<feature type="domain" description="DUF4220" evidence="3">
    <location>
        <begin position="52"/>
        <end position="370"/>
    </location>
</feature>
<organism evidence="4 5">
    <name type="scientific">Stylosanthes scabra</name>
    <dbReference type="NCBI Taxonomy" id="79078"/>
    <lineage>
        <taxon>Eukaryota</taxon>
        <taxon>Viridiplantae</taxon>
        <taxon>Streptophyta</taxon>
        <taxon>Embryophyta</taxon>
        <taxon>Tracheophyta</taxon>
        <taxon>Spermatophyta</taxon>
        <taxon>Magnoliopsida</taxon>
        <taxon>eudicotyledons</taxon>
        <taxon>Gunneridae</taxon>
        <taxon>Pentapetalae</taxon>
        <taxon>rosids</taxon>
        <taxon>fabids</taxon>
        <taxon>Fabales</taxon>
        <taxon>Fabaceae</taxon>
        <taxon>Papilionoideae</taxon>
        <taxon>50 kb inversion clade</taxon>
        <taxon>dalbergioids sensu lato</taxon>
        <taxon>Dalbergieae</taxon>
        <taxon>Pterocarpus clade</taxon>
        <taxon>Stylosanthes</taxon>
    </lineage>
</organism>
<keyword evidence="5" id="KW-1185">Reference proteome</keyword>
<dbReference type="Pfam" id="PF04578">
    <property type="entry name" value="DUF594"/>
    <property type="match status" value="1"/>
</dbReference>
<reference evidence="4 5" key="1">
    <citation type="journal article" date="2023" name="Plants (Basel)">
        <title>Bridging the Gap: Combining Genomics and Transcriptomics Approaches to Understand Stylosanthes scabra, an Orphan Legume from the Brazilian Caatinga.</title>
        <authorList>
            <person name="Ferreira-Neto J.R.C."/>
            <person name="da Silva M.D."/>
            <person name="Binneck E."/>
            <person name="de Melo N.F."/>
            <person name="da Silva R.H."/>
            <person name="de Melo A.L.T.M."/>
            <person name="Pandolfi V."/>
            <person name="Bustamante F.O."/>
            <person name="Brasileiro-Vidal A.C."/>
            <person name="Benko-Iseppon A.M."/>
        </authorList>
    </citation>
    <scope>NUCLEOTIDE SEQUENCE [LARGE SCALE GENOMIC DNA]</scope>
    <source>
        <tissue evidence="4">Leaves</tissue>
    </source>
</reference>